<gene>
    <name evidence="10" type="ORF">EJ02DRAFT_452477</name>
</gene>
<evidence type="ECO:0000313" key="11">
    <source>
        <dbReference type="Proteomes" id="UP000800038"/>
    </source>
</evidence>
<evidence type="ECO:0000256" key="6">
    <source>
        <dbReference type="ARBA" id="ARBA00022801"/>
    </source>
</evidence>
<feature type="signal peptide" evidence="9">
    <location>
        <begin position="1"/>
        <end position="19"/>
    </location>
</feature>
<dbReference type="GO" id="GO:0071555">
    <property type="term" value="P:cell wall organization"/>
    <property type="evidence" value="ECO:0007669"/>
    <property type="project" value="TreeGrafter"/>
</dbReference>
<dbReference type="FunFam" id="3.20.20.80:FF:000428">
    <property type="entry name" value="Uncharacterized protein"/>
    <property type="match status" value="1"/>
</dbReference>
<evidence type="ECO:0000256" key="4">
    <source>
        <dbReference type="ARBA" id="ARBA00022525"/>
    </source>
</evidence>
<protein>
    <submittedName>
        <fullName evidence="10">GPI-anchored cell wall beta-1,3-endoglucanase EglC</fullName>
    </submittedName>
</protein>
<dbReference type="PANTHER" id="PTHR16631:SF16">
    <property type="entry name" value="GPI-ANCHORED CELL WALL BETA-1,3-ENDOGLUCANASE EGLC"/>
    <property type="match status" value="1"/>
</dbReference>
<dbReference type="InterPro" id="IPR000490">
    <property type="entry name" value="Glyco_hydro_17"/>
</dbReference>
<dbReference type="OrthoDB" id="77201at2759"/>
<dbReference type="GO" id="GO:0042973">
    <property type="term" value="F:glucan endo-1,3-beta-D-glucosidase activity"/>
    <property type="evidence" value="ECO:0007669"/>
    <property type="project" value="TreeGrafter"/>
</dbReference>
<dbReference type="Pfam" id="PF00332">
    <property type="entry name" value="Glyco_hydro_17"/>
    <property type="match status" value="1"/>
</dbReference>
<keyword evidence="3" id="KW-0134">Cell wall</keyword>
<dbReference type="Gene3D" id="3.20.20.80">
    <property type="entry name" value="Glycosidases"/>
    <property type="match status" value="1"/>
</dbReference>
<sequence>MRFTAALAVAAATIGSTIAQDTLILGFNSGATDDTGKVKTQQDFETEFKTAKALQGAPGNFSAIRLYSNIQGNTPNTPIAAFPAAIATNTKLLLGIWASGTDNIDNELKALNAAVEEYGTKFTDLVIGLSVGSEDLYRVSEPGIRNKAGVGNSAETLVGFIKTARERLASTSLSKVKITHVDTWTAWVNESNKAVIDNIDFLSVNAFPFYESELDNKIDNAGSLLSSALSATEGVAGGKDVWITETGWAFSGPDFGAAQATVDNAGKYWKDVGCSLFGKKNVFWYTLRDANPENKVKFAITDQLSTKPRFDLSCPEQSELPSPQPITNNNTSTGSSTGTNSTTSEGGNTGGSGNGNAQASGSGSVTGAGAATSVSIVNSMAMALSVVFAVAA</sequence>
<keyword evidence="5 9" id="KW-0732">Signal</keyword>
<dbReference type="EMBL" id="ML976017">
    <property type="protein sequence ID" value="KAF1944360.1"/>
    <property type="molecule type" value="Genomic_DNA"/>
</dbReference>
<feature type="compositionally biased region" description="Low complexity" evidence="8">
    <location>
        <begin position="327"/>
        <end position="346"/>
    </location>
</feature>
<dbReference type="SUPFAM" id="SSF51445">
    <property type="entry name" value="(Trans)glycosidases"/>
    <property type="match status" value="1"/>
</dbReference>
<reference evidence="10" key="1">
    <citation type="journal article" date="2020" name="Stud. Mycol.">
        <title>101 Dothideomycetes genomes: a test case for predicting lifestyles and emergence of pathogens.</title>
        <authorList>
            <person name="Haridas S."/>
            <person name="Albert R."/>
            <person name="Binder M."/>
            <person name="Bloem J."/>
            <person name="Labutti K."/>
            <person name="Salamov A."/>
            <person name="Andreopoulos B."/>
            <person name="Baker S."/>
            <person name="Barry K."/>
            <person name="Bills G."/>
            <person name="Bluhm B."/>
            <person name="Cannon C."/>
            <person name="Castanera R."/>
            <person name="Culley D."/>
            <person name="Daum C."/>
            <person name="Ezra D."/>
            <person name="Gonzalez J."/>
            <person name="Henrissat B."/>
            <person name="Kuo A."/>
            <person name="Liang C."/>
            <person name="Lipzen A."/>
            <person name="Lutzoni F."/>
            <person name="Magnuson J."/>
            <person name="Mondo S."/>
            <person name="Nolan M."/>
            <person name="Ohm R."/>
            <person name="Pangilinan J."/>
            <person name="Park H.-J."/>
            <person name="Ramirez L."/>
            <person name="Alfaro M."/>
            <person name="Sun H."/>
            <person name="Tritt A."/>
            <person name="Yoshinaga Y."/>
            <person name="Zwiers L.-H."/>
            <person name="Turgeon B."/>
            <person name="Goodwin S."/>
            <person name="Spatafora J."/>
            <person name="Crous P."/>
            <person name="Grigoriev I."/>
        </authorList>
    </citation>
    <scope>NUCLEOTIDE SEQUENCE</scope>
    <source>
        <strain evidence="10">CBS 161.51</strain>
    </source>
</reference>
<dbReference type="GO" id="GO:0009986">
    <property type="term" value="C:cell surface"/>
    <property type="evidence" value="ECO:0007669"/>
    <property type="project" value="TreeGrafter"/>
</dbReference>
<keyword evidence="11" id="KW-1185">Reference proteome</keyword>
<dbReference type="InterPro" id="IPR050732">
    <property type="entry name" value="Beta-glucan_modifiers"/>
</dbReference>
<feature type="compositionally biased region" description="Low complexity" evidence="8">
    <location>
        <begin position="355"/>
        <end position="365"/>
    </location>
</feature>
<dbReference type="GO" id="GO:0005975">
    <property type="term" value="P:carbohydrate metabolic process"/>
    <property type="evidence" value="ECO:0007669"/>
    <property type="project" value="InterPro"/>
</dbReference>
<comment type="subcellular location">
    <subcellularLocation>
        <location evidence="1">Secreted</location>
        <location evidence="1">Cell wall</location>
    </subcellularLocation>
</comment>
<dbReference type="GO" id="GO:0005576">
    <property type="term" value="C:extracellular region"/>
    <property type="evidence" value="ECO:0007669"/>
    <property type="project" value="TreeGrafter"/>
</dbReference>
<feature type="region of interest" description="Disordered" evidence="8">
    <location>
        <begin position="310"/>
        <end position="365"/>
    </location>
</feature>
<evidence type="ECO:0000256" key="1">
    <source>
        <dbReference type="ARBA" id="ARBA00004191"/>
    </source>
</evidence>
<dbReference type="Proteomes" id="UP000800038">
    <property type="component" value="Unassembled WGS sequence"/>
</dbReference>
<dbReference type="InterPro" id="IPR017853">
    <property type="entry name" value="GH"/>
</dbReference>
<name>A0A6A5SWS8_9PLEO</name>
<accession>A0A6A5SWS8</accession>
<evidence type="ECO:0000313" key="10">
    <source>
        <dbReference type="EMBL" id="KAF1944360.1"/>
    </source>
</evidence>
<evidence type="ECO:0000256" key="8">
    <source>
        <dbReference type="SAM" id="MobiDB-lite"/>
    </source>
</evidence>
<evidence type="ECO:0000256" key="3">
    <source>
        <dbReference type="ARBA" id="ARBA00022512"/>
    </source>
</evidence>
<keyword evidence="4" id="KW-0964">Secreted</keyword>
<proteinExistence type="inferred from homology"/>
<evidence type="ECO:0000256" key="2">
    <source>
        <dbReference type="ARBA" id="ARBA00008773"/>
    </source>
</evidence>
<evidence type="ECO:0000256" key="5">
    <source>
        <dbReference type="ARBA" id="ARBA00022729"/>
    </source>
</evidence>
<evidence type="ECO:0000256" key="7">
    <source>
        <dbReference type="RuleBase" id="RU004335"/>
    </source>
</evidence>
<comment type="similarity">
    <text evidence="2 7">Belongs to the glycosyl hydrolase 17 family.</text>
</comment>
<organism evidence="10 11">
    <name type="scientific">Clathrospora elynae</name>
    <dbReference type="NCBI Taxonomy" id="706981"/>
    <lineage>
        <taxon>Eukaryota</taxon>
        <taxon>Fungi</taxon>
        <taxon>Dikarya</taxon>
        <taxon>Ascomycota</taxon>
        <taxon>Pezizomycotina</taxon>
        <taxon>Dothideomycetes</taxon>
        <taxon>Pleosporomycetidae</taxon>
        <taxon>Pleosporales</taxon>
        <taxon>Diademaceae</taxon>
        <taxon>Clathrospora</taxon>
    </lineage>
</organism>
<dbReference type="GO" id="GO:0009277">
    <property type="term" value="C:fungal-type cell wall"/>
    <property type="evidence" value="ECO:0007669"/>
    <property type="project" value="TreeGrafter"/>
</dbReference>
<dbReference type="PANTHER" id="PTHR16631">
    <property type="entry name" value="GLUCAN 1,3-BETA-GLUCOSIDASE"/>
    <property type="match status" value="1"/>
</dbReference>
<keyword evidence="6" id="KW-0378">Hydrolase</keyword>
<feature type="chain" id="PRO_5025342334" evidence="9">
    <location>
        <begin position="20"/>
        <end position="392"/>
    </location>
</feature>
<evidence type="ECO:0000256" key="9">
    <source>
        <dbReference type="SAM" id="SignalP"/>
    </source>
</evidence>
<dbReference type="AlphaFoldDB" id="A0A6A5SWS8"/>